<reference evidence="1 2" key="1">
    <citation type="submission" date="2023-08" db="EMBL/GenBank/DDBJ databases">
        <title>Draft genome sequence of Janthinobacterium lividum.</title>
        <authorList>
            <person name="Chun B.H."/>
            <person name="Lee Y."/>
        </authorList>
    </citation>
    <scope>NUCLEOTIDE SEQUENCE [LARGE SCALE GENOMIC DNA]</scope>
    <source>
        <strain evidence="1 2">AMJK</strain>
    </source>
</reference>
<accession>A0ABU0XUD3</accession>
<comment type="caution">
    <text evidence="1">The sequence shown here is derived from an EMBL/GenBank/DDBJ whole genome shotgun (WGS) entry which is preliminary data.</text>
</comment>
<evidence type="ECO:0000313" key="1">
    <source>
        <dbReference type="EMBL" id="MDQ4627166.1"/>
    </source>
</evidence>
<name>A0ABU0XUD3_9BURK</name>
<sequence length="350" mass="37428">MTALTPTLAIVAARLPSPPSSTDVLDEDVAGDTPDWRDIPVPEHVMQRFARRSDAAPLAARPIAGGQIHLLARRPGFGAVLLDAWDSTRQRWRGWLVTPDTAYADACGLVVEERDAPADPRAGLVLCDMPVTLAVTDLGACLGVFSQERLQAARWLETHGRANGAGVAAAPGVIARVALPGDDYVLTGTPLSSELGKDGRVAYRQLLRQGLQQLQIASADAAASQTTAPISRPVQAANANRWLKIVTAVAASVMVVQSAWLFLPKEGAIVDHAEFRNGVPQRSGVEKGVRMRVLFRAEATEAEIRTWLQREQLEIVAGPDTLGAFTLLSRDRQKVLPPPGPGNPLAVINP</sequence>
<dbReference type="EMBL" id="JAVFKP010000003">
    <property type="protein sequence ID" value="MDQ4627166.1"/>
    <property type="molecule type" value="Genomic_DNA"/>
</dbReference>
<dbReference type="RefSeq" id="WP_307779482.1">
    <property type="nucleotide sequence ID" value="NZ_JAVFKP010000003.1"/>
</dbReference>
<evidence type="ECO:0000313" key="2">
    <source>
        <dbReference type="Proteomes" id="UP001237592"/>
    </source>
</evidence>
<evidence type="ECO:0008006" key="3">
    <source>
        <dbReference type="Google" id="ProtNLM"/>
    </source>
</evidence>
<keyword evidence="2" id="KW-1185">Reference proteome</keyword>
<dbReference type="Proteomes" id="UP001237592">
    <property type="component" value="Unassembled WGS sequence"/>
</dbReference>
<proteinExistence type="predicted"/>
<gene>
    <name evidence="1" type="ORF">RB624_14830</name>
</gene>
<protein>
    <recommendedName>
        <fullName evidence="3">GspL cytoplasmic actin-ATPase-like domain-containing protein</fullName>
    </recommendedName>
</protein>
<organism evidence="1 2">
    <name type="scientific">Janthinobacterium lividum</name>
    <dbReference type="NCBI Taxonomy" id="29581"/>
    <lineage>
        <taxon>Bacteria</taxon>
        <taxon>Pseudomonadati</taxon>
        <taxon>Pseudomonadota</taxon>
        <taxon>Betaproteobacteria</taxon>
        <taxon>Burkholderiales</taxon>
        <taxon>Oxalobacteraceae</taxon>
        <taxon>Janthinobacterium</taxon>
    </lineage>
</organism>